<evidence type="ECO:0000313" key="3">
    <source>
        <dbReference type="Proteomes" id="UP000008495"/>
    </source>
</evidence>
<organism evidence="2 3">
    <name type="scientific">Austwickia chelonae NBRC 105200</name>
    <dbReference type="NCBI Taxonomy" id="1184607"/>
    <lineage>
        <taxon>Bacteria</taxon>
        <taxon>Bacillati</taxon>
        <taxon>Actinomycetota</taxon>
        <taxon>Actinomycetes</taxon>
        <taxon>Micrococcales</taxon>
        <taxon>Dermatophilaceae</taxon>
        <taxon>Austwickia</taxon>
    </lineage>
</organism>
<dbReference type="AlphaFoldDB" id="K6UNX2"/>
<feature type="region of interest" description="Disordered" evidence="1">
    <location>
        <begin position="38"/>
        <end position="57"/>
    </location>
</feature>
<protein>
    <submittedName>
        <fullName evidence="2">Uncharacterized protein</fullName>
    </submittedName>
</protein>
<comment type="caution">
    <text evidence="2">The sequence shown here is derived from an EMBL/GenBank/DDBJ whole genome shotgun (WGS) entry which is preliminary data.</text>
</comment>
<accession>K6UNX2</accession>
<proteinExistence type="predicted"/>
<keyword evidence="3" id="KW-1185">Reference proteome</keyword>
<dbReference type="OrthoDB" id="9970504at2"/>
<evidence type="ECO:0000313" key="2">
    <source>
        <dbReference type="EMBL" id="GAB79326.1"/>
    </source>
</evidence>
<sequence length="197" mass="21571">MRRPSKFVTAITGTIAAGLVTVTGATMIDDTAPLTPLATKSSAPASDNPEYRCPTGGQARTHALAIRRPPGCSSVYDEMADELKIERRHLRQAIAHARHHSSADTKPRSEPLPSERIVIAAAALGLPPEQVKEAYDNARNRMRARRRAALEKHLDEAVRSGKIEESDKFALLRRYDSGTLGRTWGAIKKAVERALSR</sequence>
<evidence type="ECO:0000256" key="1">
    <source>
        <dbReference type="SAM" id="MobiDB-lite"/>
    </source>
</evidence>
<gene>
    <name evidence="2" type="ORF">AUCHE_22_00960</name>
</gene>
<dbReference type="Proteomes" id="UP000008495">
    <property type="component" value="Unassembled WGS sequence"/>
</dbReference>
<name>K6UNX2_9MICO</name>
<reference evidence="2 3" key="1">
    <citation type="submission" date="2012-08" db="EMBL/GenBank/DDBJ databases">
        <title>Whole genome shotgun sequence of Austwickia chelonae NBRC 105200.</title>
        <authorList>
            <person name="Yoshida I."/>
            <person name="Hosoyama A."/>
            <person name="Tsuchikane K."/>
            <person name="Katsumata H."/>
            <person name="Ando Y."/>
            <person name="Ohji S."/>
            <person name="Hamada M."/>
            <person name="Tamura T."/>
            <person name="Yamazoe A."/>
            <person name="Yamazaki S."/>
            <person name="Fujita N."/>
        </authorList>
    </citation>
    <scope>NUCLEOTIDE SEQUENCE [LARGE SCALE GENOMIC DNA]</scope>
    <source>
        <strain evidence="2 3">NBRC 105200</strain>
    </source>
</reference>
<dbReference type="RefSeq" id="WP_006504084.1">
    <property type="nucleotide sequence ID" value="NZ_BAGZ01000022.1"/>
</dbReference>
<dbReference type="EMBL" id="BAGZ01000022">
    <property type="protein sequence ID" value="GAB79326.1"/>
    <property type="molecule type" value="Genomic_DNA"/>
</dbReference>